<dbReference type="Gene3D" id="2.60.40.10">
    <property type="entry name" value="Immunoglobulins"/>
    <property type="match status" value="2"/>
</dbReference>
<proteinExistence type="predicted"/>
<evidence type="ECO:0000259" key="4">
    <source>
        <dbReference type="Pfam" id="PF19077"/>
    </source>
</evidence>
<gene>
    <name evidence="5" type="ORF">E3T61_13070</name>
</gene>
<feature type="region of interest" description="Disordered" evidence="1">
    <location>
        <begin position="367"/>
        <end position="430"/>
    </location>
</feature>
<feature type="chain" id="PRO_5020668199" description="Bacterial Ig-like domain-containing protein" evidence="3">
    <location>
        <begin position="29"/>
        <end position="751"/>
    </location>
</feature>
<feature type="signal peptide" evidence="3">
    <location>
        <begin position="1"/>
        <end position="28"/>
    </location>
</feature>
<dbReference type="EMBL" id="SOHM01000030">
    <property type="protein sequence ID" value="TFD88043.1"/>
    <property type="molecule type" value="Genomic_DNA"/>
</dbReference>
<dbReference type="OrthoDB" id="5109916at2"/>
<feature type="compositionally biased region" description="Pro residues" evidence="1">
    <location>
        <begin position="77"/>
        <end position="93"/>
    </location>
</feature>
<reference evidence="5 6" key="1">
    <citation type="submission" date="2019-03" db="EMBL/GenBank/DDBJ databases">
        <title>Genomics of glacier-inhabiting Cryobacterium strains.</title>
        <authorList>
            <person name="Liu Q."/>
            <person name="Xin Y.-H."/>
        </authorList>
    </citation>
    <scope>NUCLEOTIDE SEQUENCE [LARGE SCALE GENOMIC DNA]</scope>
    <source>
        <strain evidence="5 6">Sr59</strain>
    </source>
</reference>
<feature type="transmembrane region" description="Helical" evidence="2">
    <location>
        <begin position="693"/>
        <end position="712"/>
    </location>
</feature>
<name>A0A4R9BNK6_9MICO</name>
<evidence type="ECO:0000256" key="1">
    <source>
        <dbReference type="SAM" id="MobiDB-lite"/>
    </source>
</evidence>
<comment type="caution">
    <text evidence="5">The sequence shown here is derived from an EMBL/GenBank/DDBJ whole genome shotgun (WGS) entry which is preliminary data.</text>
</comment>
<keyword evidence="2" id="KW-1133">Transmembrane helix</keyword>
<feature type="transmembrane region" description="Helical" evidence="2">
    <location>
        <begin position="724"/>
        <end position="742"/>
    </location>
</feature>
<feature type="transmembrane region" description="Helical" evidence="2">
    <location>
        <begin position="630"/>
        <end position="657"/>
    </location>
</feature>
<keyword evidence="2" id="KW-0812">Transmembrane</keyword>
<evidence type="ECO:0000313" key="5">
    <source>
        <dbReference type="EMBL" id="TFD88043.1"/>
    </source>
</evidence>
<keyword evidence="3" id="KW-0732">Signal</keyword>
<evidence type="ECO:0000256" key="2">
    <source>
        <dbReference type="SAM" id="Phobius"/>
    </source>
</evidence>
<evidence type="ECO:0000256" key="3">
    <source>
        <dbReference type="SAM" id="SignalP"/>
    </source>
</evidence>
<feature type="transmembrane region" description="Helical" evidence="2">
    <location>
        <begin position="663"/>
        <end position="681"/>
    </location>
</feature>
<feature type="transmembrane region" description="Helical" evidence="2">
    <location>
        <begin position="539"/>
        <end position="565"/>
    </location>
</feature>
<accession>A0A4R9BNK6</accession>
<feature type="transmembrane region" description="Helical" evidence="2">
    <location>
        <begin position="601"/>
        <end position="618"/>
    </location>
</feature>
<feature type="compositionally biased region" description="Pro residues" evidence="1">
    <location>
        <begin position="370"/>
        <end position="396"/>
    </location>
</feature>
<feature type="region of interest" description="Disordered" evidence="1">
    <location>
        <begin position="23"/>
        <end position="113"/>
    </location>
</feature>
<evidence type="ECO:0000313" key="6">
    <source>
        <dbReference type="Proteomes" id="UP000298468"/>
    </source>
</evidence>
<dbReference type="GO" id="GO:0005975">
    <property type="term" value="P:carbohydrate metabolic process"/>
    <property type="evidence" value="ECO:0007669"/>
    <property type="project" value="UniProtKB-ARBA"/>
</dbReference>
<feature type="transmembrane region" description="Helical" evidence="2">
    <location>
        <begin position="513"/>
        <end position="533"/>
    </location>
</feature>
<dbReference type="Pfam" id="PF19077">
    <property type="entry name" value="Big_13"/>
    <property type="match status" value="1"/>
</dbReference>
<dbReference type="AlphaFoldDB" id="A0A4R9BNK6"/>
<organism evidence="5 6">
    <name type="scientific">Cryobacterium lactosi</name>
    <dbReference type="NCBI Taxonomy" id="1259202"/>
    <lineage>
        <taxon>Bacteria</taxon>
        <taxon>Bacillati</taxon>
        <taxon>Actinomycetota</taxon>
        <taxon>Actinomycetes</taxon>
        <taxon>Micrococcales</taxon>
        <taxon>Microbacteriaceae</taxon>
        <taxon>Cryobacterium</taxon>
    </lineage>
</organism>
<dbReference type="InterPro" id="IPR013783">
    <property type="entry name" value="Ig-like_fold"/>
</dbReference>
<feature type="transmembrane region" description="Helical" evidence="2">
    <location>
        <begin position="452"/>
        <end position="474"/>
    </location>
</feature>
<dbReference type="Proteomes" id="UP000298468">
    <property type="component" value="Unassembled WGS sequence"/>
</dbReference>
<feature type="transmembrane region" description="Helical" evidence="2">
    <location>
        <begin position="577"/>
        <end position="595"/>
    </location>
</feature>
<sequence length="751" mass="74450">MARLAPLGILVAALIVGPLAGTTTPATAESAESVGSVESAATVATAEPTPEPSETAPASPAPESFAPTQQTSTQQPSPQPSAQPSESPSPTPSTAPSAAPTIDSPGANAFVSGSITVTGTRDPAQEIQLLSPTGGDPLCIAAPDGSATWECPGVRLPSGPSVSLKAVVTGDAGLAASHTVRVLQAPTVTGGSTGQPTTSGIVRGTGYPGATVTATLTGGARCSFTADASGAWACLLQGTLISGSEQVTASQQTSFSAPESSPASDPVSLTIDVDAPAAPVVVNPVAGATLPTAAGPYYGQGENGATVTVFAGAYSVCSAVVSGGSWSCTGSGVADGTYDLRAVQQDAAGNVSPGSPAIKVTYGAATAAPTPAPTPAPTAAPPVVPAPTATPQPTPSATPGSASPTPAPAVPGGGDGQAGAAPPALTVPGGWNDPTQFSTAVIPPWTVAQFPWLQAAMLTLGALLLLVVPARLLAGTISRARGGRPFLAGHRFSGRNRAREEFEVAPTVRVNRWVAYGGAVLAAAVFVLLSGPVSGTLSYLRLLLAVTLALLVVNAVAGLVPQWWGSRALQVDVSMTILPRYLAVIAVTALASRVFELQPALLFGLLGSVVVTAGPVAAQRGQLAAIRAGSLLGLGLAALVVVGTLPVATSFLSALAAEVANTVVLASIGSAVLVLVPIGNTSGRSILAWSPPIWAALTVPAFLTLFALLSPMLPQWTGSGTASLLWLVAAGFAVVSVAAWAWQRFVQPALD</sequence>
<keyword evidence="2" id="KW-0472">Membrane</keyword>
<keyword evidence="6" id="KW-1185">Reference proteome</keyword>
<dbReference type="InterPro" id="IPR044016">
    <property type="entry name" value="Big_13"/>
</dbReference>
<dbReference type="RefSeq" id="WP_134641290.1">
    <property type="nucleotide sequence ID" value="NZ_SOHM01000030.1"/>
</dbReference>
<feature type="compositionally biased region" description="Low complexity" evidence="1">
    <location>
        <begin position="23"/>
        <end position="76"/>
    </location>
</feature>
<feature type="domain" description="Bacterial Ig-like" evidence="4">
    <location>
        <begin position="299"/>
        <end position="356"/>
    </location>
</feature>
<protein>
    <recommendedName>
        <fullName evidence="4">Bacterial Ig-like domain-containing protein</fullName>
    </recommendedName>
</protein>